<organism evidence="2 3">
    <name type="scientific">Morus notabilis</name>
    <dbReference type="NCBI Taxonomy" id="981085"/>
    <lineage>
        <taxon>Eukaryota</taxon>
        <taxon>Viridiplantae</taxon>
        <taxon>Streptophyta</taxon>
        <taxon>Embryophyta</taxon>
        <taxon>Tracheophyta</taxon>
        <taxon>Spermatophyta</taxon>
        <taxon>Magnoliopsida</taxon>
        <taxon>eudicotyledons</taxon>
        <taxon>Gunneridae</taxon>
        <taxon>Pentapetalae</taxon>
        <taxon>rosids</taxon>
        <taxon>fabids</taxon>
        <taxon>Rosales</taxon>
        <taxon>Moraceae</taxon>
        <taxon>Moreae</taxon>
        <taxon>Morus</taxon>
    </lineage>
</organism>
<dbReference type="EMBL" id="KE344454">
    <property type="protein sequence ID" value="EXB62647.1"/>
    <property type="molecule type" value="Genomic_DNA"/>
</dbReference>
<gene>
    <name evidence="2" type="ORF">L484_023943</name>
</gene>
<feature type="chain" id="PRO_5004928466" description="Secreted protein" evidence="1">
    <location>
        <begin position="17"/>
        <end position="102"/>
    </location>
</feature>
<reference evidence="3" key="1">
    <citation type="submission" date="2013-01" db="EMBL/GenBank/DDBJ databases">
        <title>Draft Genome Sequence of a Mulberry Tree, Morus notabilis C.K. Schneid.</title>
        <authorList>
            <person name="He N."/>
            <person name="Zhao S."/>
        </authorList>
    </citation>
    <scope>NUCLEOTIDE SEQUENCE</scope>
</reference>
<proteinExistence type="predicted"/>
<keyword evidence="3" id="KW-1185">Reference proteome</keyword>
<protein>
    <recommendedName>
        <fullName evidence="4">Secreted protein</fullName>
    </recommendedName>
</protein>
<accession>W9RB15</accession>
<dbReference type="AlphaFoldDB" id="W9RB15"/>
<name>W9RB15_9ROSA</name>
<evidence type="ECO:0008006" key="4">
    <source>
        <dbReference type="Google" id="ProtNLM"/>
    </source>
</evidence>
<evidence type="ECO:0000313" key="3">
    <source>
        <dbReference type="Proteomes" id="UP000030645"/>
    </source>
</evidence>
<dbReference type="Proteomes" id="UP000030645">
    <property type="component" value="Unassembled WGS sequence"/>
</dbReference>
<keyword evidence="1" id="KW-0732">Signal</keyword>
<sequence length="102" mass="11752">MAVMVFFMLAIGRSTLVREHQRRSEIFEDSSSLAHHRDRHPLCWSNGERDKCRRTLEKYGSGSVFLISVAICSDRRSVVALDSGWVPDLVESEHRRGHGQWL</sequence>
<evidence type="ECO:0000256" key="1">
    <source>
        <dbReference type="SAM" id="SignalP"/>
    </source>
</evidence>
<evidence type="ECO:0000313" key="2">
    <source>
        <dbReference type="EMBL" id="EXB62647.1"/>
    </source>
</evidence>
<feature type="signal peptide" evidence="1">
    <location>
        <begin position="1"/>
        <end position="16"/>
    </location>
</feature>